<proteinExistence type="predicted"/>
<dbReference type="SUPFAM" id="SSF46785">
    <property type="entry name" value="Winged helix' DNA-binding domain"/>
    <property type="match status" value="1"/>
</dbReference>
<keyword evidence="6" id="KW-1185">Reference proteome</keyword>
<dbReference type="HOGENOM" id="CLU_017584_16_4_11"/>
<evidence type="ECO:0000313" key="5">
    <source>
        <dbReference type="EMBL" id="EID55697.1"/>
    </source>
</evidence>
<name>I0V6E4_9PSEU</name>
<dbReference type="GO" id="GO:0045892">
    <property type="term" value="P:negative regulation of DNA-templated transcription"/>
    <property type="evidence" value="ECO:0007669"/>
    <property type="project" value="TreeGrafter"/>
</dbReference>
<dbReference type="PANTHER" id="PTHR44846:SF17">
    <property type="entry name" value="GNTR-FAMILY TRANSCRIPTIONAL REGULATOR"/>
    <property type="match status" value="1"/>
</dbReference>
<dbReference type="InterPro" id="IPR036388">
    <property type="entry name" value="WH-like_DNA-bd_sf"/>
</dbReference>
<sequence length="86" mass="9476">MNGPERKKYNPENKTGYEYVLLADHLAGLIADGDWPAGSRIPGERALSEEYGVALDTVRKATKILRDRGLVQTLKSKGTFVTSPRS</sequence>
<protein>
    <submittedName>
        <fullName evidence="5">Transcriptional regulator</fullName>
    </submittedName>
</protein>
<evidence type="ECO:0000256" key="1">
    <source>
        <dbReference type="ARBA" id="ARBA00023015"/>
    </source>
</evidence>
<dbReference type="CDD" id="cd07377">
    <property type="entry name" value="WHTH_GntR"/>
    <property type="match status" value="1"/>
</dbReference>
<reference evidence="5 6" key="1">
    <citation type="submission" date="2012-01" db="EMBL/GenBank/DDBJ databases">
        <title>Improved High-Quality Draft sequence of Saccharomonospora xinjiangensis XJ-54.</title>
        <authorList>
            <consortium name="US DOE Joint Genome Institute"/>
            <person name="Lucas S."/>
            <person name="Han J."/>
            <person name="Lapidus A."/>
            <person name="Cheng J.-F."/>
            <person name="Goodwin L."/>
            <person name="Pitluck S."/>
            <person name="Peters L."/>
            <person name="Mikhailova N."/>
            <person name="Teshima H."/>
            <person name="Detter J.C."/>
            <person name="Han C."/>
            <person name="Tapia R."/>
            <person name="Land M."/>
            <person name="Hauser L."/>
            <person name="Kyrpides N."/>
            <person name="Ivanova N."/>
            <person name="Pagani I."/>
            <person name="Brambilla E.-M."/>
            <person name="Klenk H.-P."/>
            <person name="Woyke T."/>
        </authorList>
    </citation>
    <scope>NUCLEOTIDE SEQUENCE [LARGE SCALE GENOMIC DNA]</scope>
    <source>
        <strain evidence="5 6">XJ-54</strain>
    </source>
</reference>
<evidence type="ECO:0000256" key="3">
    <source>
        <dbReference type="ARBA" id="ARBA00023163"/>
    </source>
</evidence>
<dbReference type="eggNOG" id="COG2188">
    <property type="taxonomic scope" value="Bacteria"/>
</dbReference>
<dbReference type="AlphaFoldDB" id="I0V6E4"/>
<dbReference type="InterPro" id="IPR036390">
    <property type="entry name" value="WH_DNA-bd_sf"/>
</dbReference>
<dbReference type="PANTHER" id="PTHR44846">
    <property type="entry name" value="MANNOSYL-D-GLYCERATE TRANSPORT/METABOLISM SYSTEM REPRESSOR MNGR-RELATED"/>
    <property type="match status" value="1"/>
</dbReference>
<dbReference type="Pfam" id="PF00392">
    <property type="entry name" value="GntR"/>
    <property type="match status" value="1"/>
</dbReference>
<dbReference type="PROSITE" id="PS50949">
    <property type="entry name" value="HTH_GNTR"/>
    <property type="match status" value="1"/>
</dbReference>
<organism evidence="5 6">
    <name type="scientific">Saccharomonospora xinjiangensis XJ-54</name>
    <dbReference type="NCBI Taxonomy" id="882086"/>
    <lineage>
        <taxon>Bacteria</taxon>
        <taxon>Bacillati</taxon>
        <taxon>Actinomycetota</taxon>
        <taxon>Actinomycetes</taxon>
        <taxon>Pseudonocardiales</taxon>
        <taxon>Pseudonocardiaceae</taxon>
        <taxon>Saccharomonospora</taxon>
    </lineage>
</organism>
<dbReference type="GO" id="GO:0003700">
    <property type="term" value="F:DNA-binding transcription factor activity"/>
    <property type="evidence" value="ECO:0007669"/>
    <property type="project" value="InterPro"/>
</dbReference>
<feature type="domain" description="HTH gntR-type" evidence="4">
    <location>
        <begin position="16"/>
        <end position="84"/>
    </location>
</feature>
<dbReference type="EMBL" id="JH636049">
    <property type="protein sequence ID" value="EID55697.1"/>
    <property type="molecule type" value="Genomic_DNA"/>
</dbReference>
<dbReference type="InterPro" id="IPR000524">
    <property type="entry name" value="Tscrpt_reg_HTH_GntR"/>
</dbReference>
<evidence type="ECO:0000256" key="2">
    <source>
        <dbReference type="ARBA" id="ARBA00023125"/>
    </source>
</evidence>
<dbReference type="Gene3D" id="1.10.10.10">
    <property type="entry name" value="Winged helix-like DNA-binding domain superfamily/Winged helix DNA-binding domain"/>
    <property type="match status" value="1"/>
</dbReference>
<dbReference type="SMART" id="SM00345">
    <property type="entry name" value="HTH_GNTR"/>
    <property type="match status" value="1"/>
</dbReference>
<dbReference type="OrthoDB" id="7363114at2"/>
<evidence type="ECO:0000313" key="6">
    <source>
        <dbReference type="Proteomes" id="UP000004691"/>
    </source>
</evidence>
<dbReference type="GO" id="GO:0003677">
    <property type="term" value="F:DNA binding"/>
    <property type="evidence" value="ECO:0007669"/>
    <property type="project" value="UniProtKB-KW"/>
</dbReference>
<keyword evidence="3" id="KW-0804">Transcription</keyword>
<dbReference type="InterPro" id="IPR050679">
    <property type="entry name" value="Bact_HTH_transcr_reg"/>
</dbReference>
<dbReference type="STRING" id="882086.SacxiDRAFT_3497"/>
<evidence type="ECO:0000259" key="4">
    <source>
        <dbReference type="PROSITE" id="PS50949"/>
    </source>
</evidence>
<keyword evidence="2" id="KW-0238">DNA-binding</keyword>
<gene>
    <name evidence="5" type="ORF">SacxiDRAFT_3497</name>
</gene>
<keyword evidence="1" id="KW-0805">Transcription regulation</keyword>
<dbReference type="Proteomes" id="UP000004691">
    <property type="component" value="Unassembled WGS sequence"/>
</dbReference>
<dbReference type="RefSeq" id="WP_006239879.1">
    <property type="nucleotide sequence ID" value="NZ_JH636049.1"/>
</dbReference>
<accession>I0V6E4</accession>